<name>A0A2I6PHZ3_9CAUD</name>
<evidence type="ECO:0000313" key="1">
    <source>
        <dbReference type="EMBL" id="AUM59680.1"/>
    </source>
</evidence>
<dbReference type="Proteomes" id="UP000240704">
    <property type="component" value="Segment"/>
</dbReference>
<protein>
    <submittedName>
        <fullName evidence="1">Uncharacterized protein</fullName>
    </submittedName>
</protein>
<keyword evidence="2" id="KW-1185">Reference proteome</keyword>
<sequence length="63" mass="7349">MDNKDTFHTFGYRGGFINTCHNRTKGVEEITVLRYEGDRARPVKSIHAAKVRISRWRTKEGKL</sequence>
<dbReference type="KEGG" id="vg:54987019"/>
<reference evidence="2" key="1">
    <citation type="submission" date="2017-11" db="EMBL/GenBank/DDBJ databases">
        <title>Genome sequence and characterization of the novel virulent phage PMBT3 infecting Pseudomonas sp.</title>
        <authorList>
            <person name="Koberg S."/>
            <person name="Brinks E."/>
            <person name="Heller K.J."/>
            <person name="Neve H."/>
            <person name="Franz C.M.A.P."/>
        </authorList>
    </citation>
    <scope>NUCLEOTIDE SEQUENCE [LARGE SCALE GENOMIC DNA]</scope>
</reference>
<dbReference type="EMBL" id="MG596799">
    <property type="protein sequence ID" value="AUM59680.1"/>
    <property type="molecule type" value="Genomic_DNA"/>
</dbReference>
<accession>A0A2I6PHZ3</accession>
<dbReference type="RefSeq" id="YP_009796629.1">
    <property type="nucleotide sequence ID" value="NC_047902.1"/>
</dbReference>
<organism evidence="1 2">
    <name type="scientific">Pseudomonas phage PMBT3</name>
    <dbReference type="NCBI Taxonomy" id="2059856"/>
    <lineage>
        <taxon>Viruses</taxon>
        <taxon>Duplodnaviria</taxon>
        <taxon>Heunggongvirae</taxon>
        <taxon>Uroviricota</taxon>
        <taxon>Caudoviricetes</taxon>
        <taxon>Maxrubnervirus</taxon>
        <taxon>Maxrubnervirus PMBT3</taxon>
    </lineage>
</organism>
<proteinExistence type="predicted"/>
<dbReference type="GeneID" id="54987019"/>
<evidence type="ECO:0000313" key="2">
    <source>
        <dbReference type="Proteomes" id="UP000240704"/>
    </source>
</evidence>